<feature type="signal peptide" evidence="8">
    <location>
        <begin position="1"/>
        <end position="18"/>
    </location>
</feature>
<evidence type="ECO:0000256" key="5">
    <source>
        <dbReference type="ARBA" id="ARBA00022989"/>
    </source>
</evidence>
<dbReference type="InterPro" id="IPR013784">
    <property type="entry name" value="Carb-bd-like_fold"/>
</dbReference>
<keyword evidence="11" id="KW-1185">Reference proteome</keyword>
<dbReference type="GO" id="GO:0072546">
    <property type="term" value="C:EMC complex"/>
    <property type="evidence" value="ECO:0007669"/>
    <property type="project" value="TreeGrafter"/>
</dbReference>
<gene>
    <name evidence="10" type="primary">107363448</name>
</gene>
<keyword evidence="6 7" id="KW-0472">Membrane</keyword>
<dbReference type="Pfam" id="PF09430">
    <property type="entry name" value="EMC7_beta-sandw"/>
    <property type="match status" value="1"/>
</dbReference>
<dbReference type="HOGENOM" id="CLU_073620_1_0_1"/>
<dbReference type="InterPro" id="IPR039163">
    <property type="entry name" value="EMC7"/>
</dbReference>
<dbReference type="EnsemblMetazoa" id="tetur10g04000.1">
    <property type="protein sequence ID" value="tetur10g04000.1"/>
    <property type="gene ID" value="tetur10g04000"/>
</dbReference>
<evidence type="ECO:0000256" key="7">
    <source>
        <dbReference type="SAM" id="Phobius"/>
    </source>
</evidence>
<evidence type="ECO:0000256" key="6">
    <source>
        <dbReference type="ARBA" id="ARBA00023136"/>
    </source>
</evidence>
<dbReference type="SUPFAM" id="SSF49452">
    <property type="entry name" value="Starch-binding domain-like"/>
    <property type="match status" value="1"/>
</dbReference>
<reference evidence="11" key="1">
    <citation type="submission" date="2011-08" db="EMBL/GenBank/DDBJ databases">
        <authorList>
            <person name="Rombauts S."/>
        </authorList>
    </citation>
    <scope>NUCLEOTIDE SEQUENCE</scope>
    <source>
        <strain evidence="11">London</strain>
    </source>
</reference>
<evidence type="ECO:0000313" key="10">
    <source>
        <dbReference type="EnsemblMetazoa" id="tetur10g04000.1"/>
    </source>
</evidence>
<evidence type="ECO:0000313" key="11">
    <source>
        <dbReference type="Proteomes" id="UP000015104"/>
    </source>
</evidence>
<comment type="similarity">
    <text evidence="2">Belongs to the EMC7 family.</text>
</comment>
<comment type="subcellular location">
    <subcellularLocation>
        <location evidence="1">Membrane</location>
        <topology evidence="1">Single-pass membrane protein</topology>
    </subcellularLocation>
</comment>
<proteinExistence type="inferred from homology"/>
<feature type="chain" id="PRO_5004581306" description="ER membrane protein complex subunit 7 beta-sandwich domain-containing protein" evidence="8">
    <location>
        <begin position="19"/>
        <end position="234"/>
    </location>
</feature>
<dbReference type="KEGG" id="tut:107363448"/>
<evidence type="ECO:0000256" key="3">
    <source>
        <dbReference type="ARBA" id="ARBA00022692"/>
    </source>
</evidence>
<evidence type="ECO:0000256" key="1">
    <source>
        <dbReference type="ARBA" id="ARBA00004167"/>
    </source>
</evidence>
<evidence type="ECO:0000256" key="4">
    <source>
        <dbReference type="ARBA" id="ARBA00022729"/>
    </source>
</evidence>
<feature type="transmembrane region" description="Helical" evidence="7">
    <location>
        <begin position="155"/>
        <end position="174"/>
    </location>
</feature>
<evidence type="ECO:0000259" key="9">
    <source>
        <dbReference type="Pfam" id="PF09430"/>
    </source>
</evidence>
<evidence type="ECO:0000256" key="2">
    <source>
        <dbReference type="ARBA" id="ARBA00008880"/>
    </source>
</evidence>
<keyword evidence="5 7" id="KW-1133">Transmembrane helix</keyword>
<keyword evidence="4 8" id="KW-0732">Signal</keyword>
<dbReference type="eggNOG" id="KOG3306">
    <property type="taxonomic scope" value="Eukaryota"/>
</dbReference>
<reference evidence="10" key="2">
    <citation type="submission" date="2015-06" db="UniProtKB">
        <authorList>
            <consortium name="EnsemblMetazoa"/>
        </authorList>
    </citation>
    <scope>IDENTIFICATION</scope>
</reference>
<dbReference type="Proteomes" id="UP000015104">
    <property type="component" value="Unassembled WGS sequence"/>
</dbReference>
<dbReference type="PANTHER" id="PTHR13605">
    <property type="entry name" value="ER MEMBRANE PROTEIN COMPLEX SUBUNIT 7"/>
    <property type="match status" value="1"/>
</dbReference>
<evidence type="ECO:0000256" key="8">
    <source>
        <dbReference type="SAM" id="SignalP"/>
    </source>
</evidence>
<dbReference type="OrthoDB" id="27095at2759"/>
<dbReference type="OMA" id="EMENMQM"/>
<keyword evidence="3 7" id="KW-0812">Transmembrane</keyword>
<dbReference type="STRING" id="32264.T1KFQ7"/>
<organism evidence="10 11">
    <name type="scientific">Tetranychus urticae</name>
    <name type="common">Two-spotted spider mite</name>
    <dbReference type="NCBI Taxonomy" id="32264"/>
    <lineage>
        <taxon>Eukaryota</taxon>
        <taxon>Metazoa</taxon>
        <taxon>Ecdysozoa</taxon>
        <taxon>Arthropoda</taxon>
        <taxon>Chelicerata</taxon>
        <taxon>Arachnida</taxon>
        <taxon>Acari</taxon>
        <taxon>Acariformes</taxon>
        <taxon>Trombidiformes</taxon>
        <taxon>Prostigmata</taxon>
        <taxon>Eleutherengona</taxon>
        <taxon>Raphignathae</taxon>
        <taxon>Tetranychoidea</taxon>
        <taxon>Tetranychidae</taxon>
        <taxon>Tetranychus</taxon>
    </lineage>
</organism>
<dbReference type="EMBL" id="CAEY01000038">
    <property type="status" value="NOT_ANNOTATED_CDS"/>
    <property type="molecule type" value="Genomic_DNA"/>
</dbReference>
<dbReference type="PANTHER" id="PTHR13605:SF4">
    <property type="entry name" value="ER MEMBRANE PROTEIN COMPLEX SUBUNIT 7"/>
    <property type="match status" value="1"/>
</dbReference>
<dbReference type="GO" id="GO:0030246">
    <property type="term" value="F:carbohydrate binding"/>
    <property type="evidence" value="ECO:0007669"/>
    <property type="project" value="InterPro"/>
</dbReference>
<dbReference type="AlphaFoldDB" id="T1KFQ7"/>
<sequence>MHLIITLIILISAKICSTQEGSIHVSEQSTNTKSTGLYTIEGKIFPPPNVSITPSWFTSTRIIVNYGQFLAFMRKDGSFEIGQVPSGSYLVEVTNPDFFYKPTRVDINSKGKIRARKVNYIQSSAVQQISYPLRYRPQSPFKYFQTRETWRITDFLFNPMVLMMVLPLILIMVLPKMMNVADVETQREIQNRQIPKYDVPELSEMMTNWFNSGASSLNKPDLAGMKTNKLTRKR</sequence>
<name>T1KFQ7_TETUR</name>
<feature type="domain" description="ER membrane protein complex subunit 7 beta-sandwich" evidence="9">
    <location>
        <begin position="56"/>
        <end position="163"/>
    </location>
</feature>
<protein>
    <recommendedName>
        <fullName evidence="9">ER membrane protein complex subunit 7 beta-sandwich domain-containing protein</fullName>
    </recommendedName>
</protein>
<dbReference type="InterPro" id="IPR019008">
    <property type="entry name" value="Beta_sandwich_EMC7"/>
</dbReference>
<accession>T1KFQ7</accession>